<evidence type="ECO:0000313" key="1">
    <source>
        <dbReference type="EMBL" id="OPC79346.1"/>
    </source>
</evidence>
<proteinExistence type="predicted"/>
<gene>
    <name evidence="1" type="ORF">B4N89_35470</name>
</gene>
<sequence>MEVGMSEWWLQHPDPKRKLPKPTLDLPTMVMVASATQCCVEAITLWPEATVVTVEIPYAPPPGHTITLHYLGCRDFEGADPVADTAFTLTHVMGEGKQPGHPPLLDIPREVVARVSGCSVPIPPPGQLPLLDIPREVVTRVPVRSARIHYEVTDTRGDRLTSETLVVLAGVR</sequence>
<accession>A0A1T3NRC0</accession>
<dbReference type="STRING" id="159449.B4N89_35470"/>
<protein>
    <submittedName>
        <fullName evidence="1">Uncharacterized protein</fullName>
    </submittedName>
</protein>
<dbReference type="EMBL" id="MWQN01000002">
    <property type="protein sequence ID" value="OPC79346.1"/>
    <property type="molecule type" value="Genomic_DNA"/>
</dbReference>
<evidence type="ECO:0000313" key="2">
    <source>
        <dbReference type="Proteomes" id="UP000190037"/>
    </source>
</evidence>
<name>A0A1T3NRC0_9ACTN</name>
<dbReference type="Proteomes" id="UP000190037">
    <property type="component" value="Unassembled WGS sequence"/>
</dbReference>
<comment type="caution">
    <text evidence="1">The sequence shown here is derived from an EMBL/GenBank/DDBJ whole genome shotgun (WGS) entry which is preliminary data.</text>
</comment>
<reference evidence="1 2" key="1">
    <citation type="submission" date="2017-03" db="EMBL/GenBank/DDBJ databases">
        <title>Draft genome sequence of Streptomyces scabrisporus NF3, endophyte isolated from Amphipterygium adstringens.</title>
        <authorList>
            <person name="Vazquez M."/>
            <person name="Ceapa C.D."/>
            <person name="Rodriguez Luna D."/>
            <person name="Sanchez Esquivel S."/>
        </authorList>
    </citation>
    <scope>NUCLEOTIDE SEQUENCE [LARGE SCALE GENOMIC DNA]</scope>
    <source>
        <strain evidence="1 2">NF3</strain>
    </source>
</reference>
<organism evidence="1 2">
    <name type="scientific">Embleya scabrispora</name>
    <dbReference type="NCBI Taxonomy" id="159449"/>
    <lineage>
        <taxon>Bacteria</taxon>
        <taxon>Bacillati</taxon>
        <taxon>Actinomycetota</taxon>
        <taxon>Actinomycetes</taxon>
        <taxon>Kitasatosporales</taxon>
        <taxon>Streptomycetaceae</taxon>
        <taxon>Embleya</taxon>
    </lineage>
</organism>
<dbReference type="AlphaFoldDB" id="A0A1T3NRC0"/>
<keyword evidence="2" id="KW-1185">Reference proteome</keyword>